<dbReference type="OrthoDB" id="2507795at2759"/>
<evidence type="ECO:0000256" key="1">
    <source>
        <dbReference type="SAM" id="MobiDB-lite"/>
    </source>
</evidence>
<keyword evidence="3" id="KW-1185">Reference proteome</keyword>
<evidence type="ECO:0008006" key="4">
    <source>
        <dbReference type="Google" id="ProtNLM"/>
    </source>
</evidence>
<feature type="compositionally biased region" description="Basic and acidic residues" evidence="1">
    <location>
        <begin position="76"/>
        <end position="92"/>
    </location>
</feature>
<accession>G3AL04</accession>
<dbReference type="OMA" id="ATHCTES"/>
<dbReference type="GeneID" id="18873368"/>
<dbReference type="KEGG" id="spaa:SPAPADRAFT_60365"/>
<dbReference type="Proteomes" id="UP000000709">
    <property type="component" value="Unassembled WGS sequence"/>
</dbReference>
<sequence length="406" mass="45770">MFGDTNENSNRSSTADQTIQTGDPEGLIDITSPVSGIDETSDTSNYITNSSIDRRTNNDYVNLLDDYEEDIENLDQEYKSDVAEENTGVREQDDVDESGEISLSSGPQQKDYKITNVLVGTNVERLDDENQGESSEVNAINDEGNDTSGQDENQEKEEEEEEEEEEEKTEEEVEGKSEGSNKKAEVVVNEVALSAESDDESGTSTNGDHTKEIISIKSESPSEETSPTQTEQSNKPNFEHIPVVLNLSDTEFLLFPINQEKCKIDCSHLVALYDSAQIQQLSIELFFQFLRSNEDLSEIFKLTNADEILLEIPELEKLEISEDNVYCKDITIRDFIEIFVRLCEGTEDQNKIPKSLNFNLRTKTRFISKFNHLVEVAGESGGFESIKKRKSDDTEEQENKRSKLSI</sequence>
<dbReference type="HOGENOM" id="CLU_678207_0_0_1"/>
<dbReference type="FunCoup" id="G3AL04">
    <property type="interactions" value="33"/>
</dbReference>
<feature type="compositionally biased region" description="Polar residues" evidence="1">
    <location>
        <begin position="1"/>
        <end position="21"/>
    </location>
</feature>
<dbReference type="InterPro" id="IPR018822">
    <property type="entry name" value="UPF0646"/>
</dbReference>
<reference evidence="2 3" key="1">
    <citation type="journal article" date="2011" name="Proc. Natl. Acad. Sci. U.S.A.">
        <title>Comparative genomics of xylose-fermenting fungi for enhanced biofuel production.</title>
        <authorList>
            <person name="Wohlbach D.J."/>
            <person name="Kuo A."/>
            <person name="Sato T.K."/>
            <person name="Potts K.M."/>
            <person name="Salamov A.A."/>
            <person name="LaButti K.M."/>
            <person name="Sun H."/>
            <person name="Clum A."/>
            <person name="Pangilinan J.L."/>
            <person name="Lindquist E.A."/>
            <person name="Lucas S."/>
            <person name="Lapidus A."/>
            <person name="Jin M."/>
            <person name="Gunawan C."/>
            <person name="Balan V."/>
            <person name="Dale B.E."/>
            <person name="Jeffries T.W."/>
            <person name="Zinkel R."/>
            <person name="Barry K.W."/>
            <person name="Grigoriev I.V."/>
            <person name="Gasch A.P."/>
        </authorList>
    </citation>
    <scope>NUCLEOTIDE SEQUENCE [LARGE SCALE GENOMIC DNA]</scope>
    <source>
        <strain evidence="3">NRRL Y-27907 / 11-Y1</strain>
    </source>
</reference>
<dbReference type="Pfam" id="PF10336">
    <property type="entry name" value="DUF2420"/>
    <property type="match status" value="1"/>
</dbReference>
<feature type="compositionally biased region" description="Acidic residues" evidence="1">
    <location>
        <begin position="152"/>
        <end position="173"/>
    </location>
</feature>
<protein>
    <recommendedName>
        <fullName evidence="4">Reduced meiotic recombination protein 1</fullName>
    </recommendedName>
</protein>
<feature type="region of interest" description="Disordered" evidence="1">
    <location>
        <begin position="216"/>
        <end position="237"/>
    </location>
</feature>
<dbReference type="InParanoid" id="G3AL04"/>
<feature type="region of interest" description="Disordered" evidence="1">
    <location>
        <begin position="72"/>
        <end position="185"/>
    </location>
</feature>
<dbReference type="RefSeq" id="XP_007374562.1">
    <property type="nucleotide sequence ID" value="XM_007374500.1"/>
</dbReference>
<dbReference type="eggNOG" id="ENOG502SBW0">
    <property type="taxonomic scope" value="Eukaryota"/>
</dbReference>
<dbReference type="EMBL" id="GL996501">
    <property type="protein sequence ID" value="EGW33047.1"/>
    <property type="molecule type" value="Genomic_DNA"/>
</dbReference>
<gene>
    <name evidence="2" type="ORF">SPAPADRAFT_60365</name>
</gene>
<proteinExistence type="predicted"/>
<feature type="compositionally biased region" description="Basic and acidic residues" evidence="1">
    <location>
        <begin position="174"/>
        <end position="185"/>
    </location>
</feature>
<feature type="region of interest" description="Disordered" evidence="1">
    <location>
        <begin position="1"/>
        <end position="42"/>
    </location>
</feature>
<feature type="compositionally biased region" description="Low complexity" evidence="1">
    <location>
        <begin position="216"/>
        <end position="233"/>
    </location>
</feature>
<name>G3AL04_SPAPN</name>
<dbReference type="AlphaFoldDB" id="G3AL04"/>
<feature type="region of interest" description="Disordered" evidence="1">
    <location>
        <begin position="384"/>
        <end position="406"/>
    </location>
</feature>
<dbReference type="STRING" id="619300.G3AL04"/>
<evidence type="ECO:0000313" key="3">
    <source>
        <dbReference type="Proteomes" id="UP000000709"/>
    </source>
</evidence>
<organism evidence="3">
    <name type="scientific">Spathaspora passalidarum (strain NRRL Y-27907 / 11-Y1)</name>
    <dbReference type="NCBI Taxonomy" id="619300"/>
    <lineage>
        <taxon>Eukaryota</taxon>
        <taxon>Fungi</taxon>
        <taxon>Dikarya</taxon>
        <taxon>Ascomycota</taxon>
        <taxon>Saccharomycotina</taxon>
        <taxon>Pichiomycetes</taxon>
        <taxon>Debaryomycetaceae</taxon>
        <taxon>Spathaspora</taxon>
    </lineage>
</organism>
<feature type="compositionally biased region" description="Basic and acidic residues" evidence="1">
    <location>
        <begin position="397"/>
        <end position="406"/>
    </location>
</feature>
<evidence type="ECO:0000313" key="2">
    <source>
        <dbReference type="EMBL" id="EGW33047.1"/>
    </source>
</evidence>